<protein>
    <recommendedName>
        <fullName evidence="1">Resolvase/invertase-type recombinase catalytic domain-containing protein</fullName>
    </recommendedName>
</protein>
<comment type="caution">
    <text evidence="2">The sequence shown here is derived from an EMBL/GenBank/DDBJ whole genome shotgun (WGS) entry which is preliminary data.</text>
</comment>
<dbReference type="Gene3D" id="3.40.50.1390">
    <property type="entry name" value="Resolvase, N-terminal catalytic domain"/>
    <property type="match status" value="1"/>
</dbReference>
<accession>A0ABP8GHK9</accession>
<proteinExistence type="predicted"/>
<dbReference type="PROSITE" id="PS51736">
    <property type="entry name" value="RECOMBINASES_3"/>
    <property type="match status" value="1"/>
</dbReference>
<evidence type="ECO:0000313" key="2">
    <source>
        <dbReference type="EMBL" id="GAA4324517.1"/>
    </source>
</evidence>
<feature type="domain" description="Resolvase/invertase-type recombinase catalytic" evidence="1">
    <location>
        <begin position="6"/>
        <end position="109"/>
    </location>
</feature>
<dbReference type="RefSeq" id="WP_345254213.1">
    <property type="nucleotide sequence ID" value="NZ_BAABGY010000005.1"/>
</dbReference>
<dbReference type="SUPFAM" id="SSF53041">
    <property type="entry name" value="Resolvase-like"/>
    <property type="match status" value="1"/>
</dbReference>
<sequence>MPQPPRAALLARCSSEANVCSQILALRQFAAGNFVVNEEDVYGDQISGASALSERPALSRLMQEFGAGTKKYDVVLVQDRARIGRTPEQVQEVLDWLTQKGVIVPFLQD</sequence>
<gene>
    <name evidence="2" type="ORF">GCM10023184_11920</name>
</gene>
<evidence type="ECO:0000259" key="1">
    <source>
        <dbReference type="PROSITE" id="PS51736"/>
    </source>
</evidence>
<dbReference type="InterPro" id="IPR036162">
    <property type="entry name" value="Resolvase-like_N_sf"/>
</dbReference>
<dbReference type="PANTHER" id="PTHR30461:SF23">
    <property type="entry name" value="DNA RECOMBINASE-RELATED"/>
    <property type="match status" value="1"/>
</dbReference>
<evidence type="ECO:0000313" key="3">
    <source>
        <dbReference type="Proteomes" id="UP001501725"/>
    </source>
</evidence>
<organism evidence="2 3">
    <name type="scientific">Flaviaesturariibacter amylovorans</name>
    <dbReference type="NCBI Taxonomy" id="1084520"/>
    <lineage>
        <taxon>Bacteria</taxon>
        <taxon>Pseudomonadati</taxon>
        <taxon>Bacteroidota</taxon>
        <taxon>Chitinophagia</taxon>
        <taxon>Chitinophagales</taxon>
        <taxon>Chitinophagaceae</taxon>
        <taxon>Flaviaestuariibacter</taxon>
    </lineage>
</organism>
<dbReference type="Proteomes" id="UP001501725">
    <property type="component" value="Unassembled WGS sequence"/>
</dbReference>
<keyword evidence="3" id="KW-1185">Reference proteome</keyword>
<dbReference type="PANTHER" id="PTHR30461">
    <property type="entry name" value="DNA-INVERTASE FROM LAMBDOID PROPHAGE"/>
    <property type="match status" value="1"/>
</dbReference>
<dbReference type="InterPro" id="IPR006119">
    <property type="entry name" value="Resolv_N"/>
</dbReference>
<dbReference type="InterPro" id="IPR050639">
    <property type="entry name" value="SSR_resolvase"/>
</dbReference>
<reference evidence="3" key="1">
    <citation type="journal article" date="2019" name="Int. J. Syst. Evol. Microbiol.">
        <title>The Global Catalogue of Microorganisms (GCM) 10K type strain sequencing project: providing services to taxonomists for standard genome sequencing and annotation.</title>
        <authorList>
            <consortium name="The Broad Institute Genomics Platform"/>
            <consortium name="The Broad Institute Genome Sequencing Center for Infectious Disease"/>
            <person name="Wu L."/>
            <person name="Ma J."/>
        </authorList>
    </citation>
    <scope>NUCLEOTIDE SEQUENCE [LARGE SCALE GENOMIC DNA]</scope>
    <source>
        <strain evidence="3">JCM 17919</strain>
    </source>
</reference>
<dbReference type="EMBL" id="BAABGY010000005">
    <property type="protein sequence ID" value="GAA4324517.1"/>
    <property type="molecule type" value="Genomic_DNA"/>
</dbReference>
<dbReference type="SMART" id="SM00857">
    <property type="entry name" value="Resolvase"/>
    <property type="match status" value="1"/>
</dbReference>
<dbReference type="Pfam" id="PF00239">
    <property type="entry name" value="Resolvase"/>
    <property type="match status" value="1"/>
</dbReference>
<name>A0ABP8GHK9_9BACT</name>